<dbReference type="InterPro" id="IPR016032">
    <property type="entry name" value="Sig_transdc_resp-reg_C-effctor"/>
</dbReference>
<dbReference type="InterPro" id="IPR011990">
    <property type="entry name" value="TPR-like_helical_dom_sf"/>
</dbReference>
<protein>
    <submittedName>
        <fullName evidence="4">DNA-binding CsgD family transcriptional regulator/tetratricopeptide (TPR) repeat protein</fullName>
    </submittedName>
</protein>
<dbReference type="InterPro" id="IPR041664">
    <property type="entry name" value="AAA_16"/>
</dbReference>
<evidence type="ECO:0000256" key="2">
    <source>
        <dbReference type="ARBA" id="ARBA00022840"/>
    </source>
</evidence>
<dbReference type="SUPFAM" id="SSF52540">
    <property type="entry name" value="P-loop containing nucleoside triphosphate hydrolases"/>
    <property type="match status" value="1"/>
</dbReference>
<dbReference type="InterPro" id="IPR027417">
    <property type="entry name" value="P-loop_NTPase"/>
</dbReference>
<evidence type="ECO:0000313" key="4">
    <source>
        <dbReference type="EMBL" id="MDP9846292.1"/>
    </source>
</evidence>
<evidence type="ECO:0000256" key="1">
    <source>
        <dbReference type="ARBA" id="ARBA00022741"/>
    </source>
</evidence>
<reference evidence="4 5" key="1">
    <citation type="submission" date="2023-07" db="EMBL/GenBank/DDBJ databases">
        <title>Sequencing the genomes of 1000 actinobacteria strains.</title>
        <authorList>
            <person name="Klenk H.-P."/>
        </authorList>
    </citation>
    <scope>NUCLEOTIDE SEQUENCE [LARGE SCALE GENOMIC DNA]</scope>
    <source>
        <strain evidence="4 5">DSM 46740</strain>
    </source>
</reference>
<keyword evidence="1" id="KW-0547">Nucleotide-binding</keyword>
<dbReference type="PANTHER" id="PTHR16305:SF35">
    <property type="entry name" value="TRANSCRIPTIONAL ACTIVATOR DOMAIN"/>
    <property type="match status" value="1"/>
</dbReference>
<dbReference type="Gene3D" id="1.25.40.10">
    <property type="entry name" value="Tetratricopeptide repeat domain"/>
    <property type="match status" value="1"/>
</dbReference>
<evidence type="ECO:0000313" key="5">
    <source>
        <dbReference type="Proteomes" id="UP001225356"/>
    </source>
</evidence>
<gene>
    <name evidence="4" type="ORF">J2853_005503</name>
</gene>
<dbReference type="InterPro" id="IPR000792">
    <property type="entry name" value="Tscrpt_reg_LuxR_C"/>
</dbReference>
<dbReference type="SUPFAM" id="SSF46894">
    <property type="entry name" value="C-terminal effector domain of the bipartite response regulators"/>
    <property type="match status" value="1"/>
</dbReference>
<dbReference type="Pfam" id="PF13191">
    <property type="entry name" value="AAA_16"/>
    <property type="match status" value="1"/>
</dbReference>
<proteinExistence type="predicted"/>
<feature type="domain" description="HTH luxR-type" evidence="3">
    <location>
        <begin position="861"/>
        <end position="926"/>
    </location>
</feature>
<dbReference type="PANTHER" id="PTHR16305">
    <property type="entry name" value="TESTICULAR SOLUBLE ADENYLYL CYCLASE"/>
    <property type="match status" value="1"/>
</dbReference>
<comment type="caution">
    <text evidence="4">The sequence shown here is derived from an EMBL/GenBank/DDBJ whole genome shotgun (WGS) entry which is preliminary data.</text>
</comment>
<dbReference type="InterPro" id="IPR036388">
    <property type="entry name" value="WH-like_DNA-bd_sf"/>
</dbReference>
<dbReference type="PROSITE" id="PS50043">
    <property type="entry name" value="HTH_LUXR_2"/>
    <property type="match status" value="1"/>
</dbReference>
<dbReference type="Pfam" id="PF00196">
    <property type="entry name" value="GerE"/>
    <property type="match status" value="1"/>
</dbReference>
<organism evidence="4 5">
    <name type="scientific">Streptosporangium lutulentum</name>
    <dbReference type="NCBI Taxonomy" id="1461250"/>
    <lineage>
        <taxon>Bacteria</taxon>
        <taxon>Bacillati</taxon>
        <taxon>Actinomycetota</taxon>
        <taxon>Actinomycetes</taxon>
        <taxon>Streptosporangiales</taxon>
        <taxon>Streptosporangiaceae</taxon>
        <taxon>Streptosporangium</taxon>
    </lineage>
</organism>
<dbReference type="SMART" id="SM00421">
    <property type="entry name" value="HTH_LUXR"/>
    <property type="match status" value="1"/>
</dbReference>
<dbReference type="GO" id="GO:0003677">
    <property type="term" value="F:DNA binding"/>
    <property type="evidence" value="ECO:0007669"/>
    <property type="project" value="UniProtKB-KW"/>
</dbReference>
<dbReference type="PRINTS" id="PR00038">
    <property type="entry name" value="HTHLUXR"/>
</dbReference>
<sequence>MTMNLSGRHRLRGRQPEIAALRTHVAALSRGTGTKVLIQGGPGIGKTRILTETRRMAEATGLRVMHGGGDPEGRTIPFGALLGALHSGPDPIFPAAVLKAAPATSAKRYWLLQELHEHVERAALTAPLVIAIDDLQWCDEGTLLALRTLPQRLSMHPIVWITAVRTGPLTPDVRATISALSLPGGHLLTLAPLPGEAVAAMTGDLLAATPDPGVLHLARQAEGHPLLLTELINGVLDEGAVAVTEGVARLTRRRLPLRFHASIQHRLEQVSPMAKKAAQIASVLGRTVSIDQLAELTGESAVTLLEPLEELLSADLLTESDGTLVFSHNLIHEAVQATLPATLRKALRRQAVDLRLDHGIPVARIAADLVETAEPGDETAIALLRRAARDLASTAPSAAVEMSRRAIELSALDPLRQAGFIAEALPLFSQTGHLGEALALAETALRRPLPIEVEAGIRLGLTLVANQRSFREAVEQSRAGVALPGLPPRIRAQLMAMLVFNLALLDAEEIAEAESLLPAALAAADQAADQASRATLLSVGSMIAGNRLDIHRALDLADQAVAASRDVRYTDVLWMPGVWKAALLSMLGRVEEALAETDDGVRKARHHGQAKLLRLWGTVRCRVYLDAGRLGDARAEAEAVMAMSDELGPGNFDDVTARYVLGRVGLHTGDPRELARGREFADAVMRAETGQMRRAGAWLAAQAAADDGDHTRAMELTAEAARSYYRPTSSLSYPSDPADEPVLVRMALRAGDRARATLVTEFAETRHRDNPDIPIYTATALHARALVDGDAGLLVRAVEVYQDIPRPLALAGALEDTGTIPHLDAALRLYEQSEAEYDAARVRDRLKGMGERRSRAVSGRPTEGWDSLTASELQIVRLVADGATNKQVADRLFLSPHTVSTHLWHAFAKLGIGSRVELTRLVLEHDSATMRGPAGRT</sequence>
<dbReference type="Gene3D" id="1.10.10.10">
    <property type="entry name" value="Winged helix-like DNA-binding domain superfamily/Winged helix DNA-binding domain"/>
    <property type="match status" value="1"/>
</dbReference>
<dbReference type="CDD" id="cd06170">
    <property type="entry name" value="LuxR_C_like"/>
    <property type="match status" value="1"/>
</dbReference>
<name>A0ABT9QHX4_9ACTN</name>
<keyword evidence="5" id="KW-1185">Reference proteome</keyword>
<keyword evidence="2" id="KW-0067">ATP-binding</keyword>
<dbReference type="Proteomes" id="UP001225356">
    <property type="component" value="Unassembled WGS sequence"/>
</dbReference>
<accession>A0ABT9QHX4</accession>
<dbReference type="PROSITE" id="PS00622">
    <property type="entry name" value="HTH_LUXR_1"/>
    <property type="match status" value="1"/>
</dbReference>
<evidence type="ECO:0000259" key="3">
    <source>
        <dbReference type="PROSITE" id="PS50043"/>
    </source>
</evidence>
<keyword evidence="4" id="KW-0238">DNA-binding</keyword>
<dbReference type="EMBL" id="JAUSQU010000001">
    <property type="protein sequence ID" value="MDP9846292.1"/>
    <property type="molecule type" value="Genomic_DNA"/>
</dbReference>